<evidence type="ECO:0000313" key="3">
    <source>
        <dbReference type="Proteomes" id="UP000484076"/>
    </source>
</evidence>
<sequence length="164" mass="17567">MRPWAIFQRTDLALALLLVAGVAQAECLGAGAQYVPASDPEGSMARLHLRLVDHPTAYSDLELDFLIAGRPPEVLRPEQSQGFGGTYLLADGPRLADLDFPVLFLATGPDARLVPYPEFLPQGSARAPDAIFITGLGSALWYATNGGAEPVILADEIWYLTGCD</sequence>
<comment type="caution">
    <text evidence="2">The sequence shown here is derived from an EMBL/GenBank/DDBJ whole genome shotgun (WGS) entry which is preliminary data.</text>
</comment>
<keyword evidence="1" id="KW-0732">Signal</keyword>
<organism evidence="2 3">
    <name type="scientific">Fertoeibacter niger</name>
    <dbReference type="NCBI Taxonomy" id="2656921"/>
    <lineage>
        <taxon>Bacteria</taxon>
        <taxon>Pseudomonadati</taxon>
        <taxon>Pseudomonadota</taxon>
        <taxon>Alphaproteobacteria</taxon>
        <taxon>Rhodobacterales</taxon>
        <taxon>Paracoccaceae</taxon>
        <taxon>Fertoeibacter</taxon>
    </lineage>
</organism>
<feature type="signal peptide" evidence="1">
    <location>
        <begin position="1"/>
        <end position="25"/>
    </location>
</feature>
<dbReference type="AlphaFoldDB" id="A0A8X8KSL7"/>
<reference evidence="2" key="1">
    <citation type="submission" date="2020-05" db="EMBL/GenBank/DDBJ databases">
        <title>Fertoebacter nigrum gen. nov., sp. nov., a new member of the family Rhodobacteraceae.</title>
        <authorList>
            <person name="Szuroczki S."/>
            <person name="Abbaszade G."/>
            <person name="Buni D."/>
            <person name="Schumann P."/>
            <person name="Toth E."/>
        </authorList>
    </citation>
    <scope>NUCLEOTIDE SEQUENCE</scope>
    <source>
        <strain evidence="2">RG-N-1a</strain>
    </source>
</reference>
<protein>
    <submittedName>
        <fullName evidence="2">Uncharacterized protein</fullName>
    </submittedName>
</protein>
<proteinExistence type="predicted"/>
<dbReference type="EMBL" id="WHUT02000018">
    <property type="protein sequence ID" value="NUB46642.1"/>
    <property type="molecule type" value="Genomic_DNA"/>
</dbReference>
<feature type="chain" id="PRO_5036442719" evidence="1">
    <location>
        <begin position="26"/>
        <end position="164"/>
    </location>
</feature>
<accession>A0A8X8KSL7</accession>
<dbReference type="RefSeq" id="WP_174540043.1">
    <property type="nucleotide sequence ID" value="NZ_WHUT02000018.1"/>
</dbReference>
<evidence type="ECO:0000313" key="2">
    <source>
        <dbReference type="EMBL" id="NUB46642.1"/>
    </source>
</evidence>
<dbReference type="Proteomes" id="UP000484076">
    <property type="component" value="Unassembled WGS sequence"/>
</dbReference>
<name>A0A8X8KSL7_9RHOB</name>
<evidence type="ECO:0000256" key="1">
    <source>
        <dbReference type="SAM" id="SignalP"/>
    </source>
</evidence>
<gene>
    <name evidence="2" type="ORF">GEU84_019815</name>
</gene>
<keyword evidence="3" id="KW-1185">Reference proteome</keyword>